<feature type="signal peptide" evidence="5">
    <location>
        <begin position="1"/>
        <end position="27"/>
    </location>
</feature>
<dbReference type="Gene3D" id="2.60.40.10">
    <property type="entry name" value="Immunoglobulins"/>
    <property type="match status" value="1"/>
</dbReference>
<dbReference type="InterPro" id="IPR013106">
    <property type="entry name" value="Ig_V-set"/>
</dbReference>
<feature type="chain" id="PRO_5028416148" evidence="5">
    <location>
        <begin position="28"/>
        <end position="290"/>
    </location>
</feature>
<comment type="subcellular location">
    <subcellularLocation>
        <location evidence="1">Membrane</location>
    </subcellularLocation>
</comment>
<feature type="domain" description="Immunoglobulin" evidence="6">
    <location>
        <begin position="29"/>
        <end position="130"/>
    </location>
</feature>
<dbReference type="InterPro" id="IPR013783">
    <property type="entry name" value="Ig-like_fold"/>
</dbReference>
<organism evidence="7 8">
    <name type="scientific">Parambassis ranga</name>
    <name type="common">Indian glassy fish</name>
    <dbReference type="NCBI Taxonomy" id="210632"/>
    <lineage>
        <taxon>Eukaryota</taxon>
        <taxon>Metazoa</taxon>
        <taxon>Chordata</taxon>
        <taxon>Craniata</taxon>
        <taxon>Vertebrata</taxon>
        <taxon>Euteleostomi</taxon>
        <taxon>Actinopterygii</taxon>
        <taxon>Neopterygii</taxon>
        <taxon>Teleostei</taxon>
        <taxon>Neoteleostei</taxon>
        <taxon>Acanthomorphata</taxon>
        <taxon>Ovalentaria</taxon>
        <taxon>Ambassidae</taxon>
        <taxon>Parambassis</taxon>
    </lineage>
</organism>
<evidence type="ECO:0000313" key="7">
    <source>
        <dbReference type="Proteomes" id="UP000515145"/>
    </source>
</evidence>
<sequence>MGATWVSWRATIAVIITVLQNQGLISAKPPVRTGVEGDTFEFKCDYPDFQQNNSKYFRHIDGNESSSHLIHTKKHNQWARQGRFSLYDNTTAAYFTVHMDKLTSDDSGMYCCGVDVSPLDHISCINLNVSKDLNMTLFLTAATCVVAILFVCLFSFSLLLAVKQRRSSPPRNREVSSDYETMMPGIGTEPKLHCSCSALDCTDLSSLSPPPLPPANLCPHSTSKHRHSAVSLGLGDYVDVDVPGHICLYQHLDLGQLEGHVYYSLHGNSGPKNAQAKVQNNCGCDKIHLS</sequence>
<dbReference type="OrthoDB" id="8959642at2759"/>
<name>A0A6P7K8J2_9TELE</name>
<dbReference type="PANTHER" id="PTHR11860:SF118">
    <property type="entry name" value="CMRF35-LIKE MOLECULE 3-RELATED"/>
    <property type="match status" value="1"/>
</dbReference>
<dbReference type="AlphaFoldDB" id="A0A6P7K8J2"/>
<evidence type="ECO:0000256" key="5">
    <source>
        <dbReference type="SAM" id="SignalP"/>
    </source>
</evidence>
<keyword evidence="5" id="KW-0732">Signal</keyword>
<dbReference type="InterPro" id="IPR050671">
    <property type="entry name" value="CD300_family_receptors"/>
</dbReference>
<dbReference type="GO" id="GO:0005886">
    <property type="term" value="C:plasma membrane"/>
    <property type="evidence" value="ECO:0007669"/>
    <property type="project" value="TreeGrafter"/>
</dbReference>
<evidence type="ECO:0000313" key="8">
    <source>
        <dbReference type="RefSeq" id="XP_028283821.1"/>
    </source>
</evidence>
<gene>
    <name evidence="8" type="primary">LOC114450073</name>
</gene>
<reference evidence="8" key="1">
    <citation type="submission" date="2025-08" db="UniProtKB">
        <authorList>
            <consortium name="RefSeq"/>
        </authorList>
    </citation>
    <scope>IDENTIFICATION</scope>
</reference>
<keyword evidence="4" id="KW-1133">Transmembrane helix</keyword>
<dbReference type="SMART" id="SM00409">
    <property type="entry name" value="IG"/>
    <property type="match status" value="1"/>
</dbReference>
<keyword evidence="7" id="KW-1185">Reference proteome</keyword>
<evidence type="ECO:0000256" key="3">
    <source>
        <dbReference type="ARBA" id="ARBA00023136"/>
    </source>
</evidence>
<dbReference type="InParanoid" id="A0A6P7K8J2"/>
<keyword evidence="3 4" id="KW-0472">Membrane</keyword>
<evidence type="ECO:0000256" key="1">
    <source>
        <dbReference type="ARBA" id="ARBA00004370"/>
    </source>
</evidence>
<keyword evidence="2 4" id="KW-0812">Transmembrane</keyword>
<dbReference type="InterPro" id="IPR036179">
    <property type="entry name" value="Ig-like_dom_sf"/>
</dbReference>
<evidence type="ECO:0000256" key="4">
    <source>
        <dbReference type="SAM" id="Phobius"/>
    </source>
</evidence>
<dbReference type="GeneID" id="114450073"/>
<evidence type="ECO:0000256" key="2">
    <source>
        <dbReference type="ARBA" id="ARBA00022692"/>
    </source>
</evidence>
<dbReference type="InterPro" id="IPR003599">
    <property type="entry name" value="Ig_sub"/>
</dbReference>
<feature type="transmembrane region" description="Helical" evidence="4">
    <location>
        <begin position="137"/>
        <end position="162"/>
    </location>
</feature>
<dbReference type="PANTHER" id="PTHR11860">
    <property type="entry name" value="POLYMERIC-IMMUNOGLOBULIN RECEPTOR"/>
    <property type="match status" value="1"/>
</dbReference>
<accession>A0A6P7K8J2</accession>
<protein>
    <submittedName>
        <fullName evidence="8">Uncharacterized protein LOC114450073</fullName>
    </submittedName>
</protein>
<evidence type="ECO:0000259" key="6">
    <source>
        <dbReference type="SMART" id="SM00409"/>
    </source>
</evidence>
<dbReference type="RefSeq" id="XP_028283821.1">
    <property type="nucleotide sequence ID" value="XM_028428020.1"/>
</dbReference>
<proteinExistence type="predicted"/>
<dbReference type="SUPFAM" id="SSF48726">
    <property type="entry name" value="Immunoglobulin"/>
    <property type="match status" value="1"/>
</dbReference>
<dbReference type="GO" id="GO:0004888">
    <property type="term" value="F:transmembrane signaling receptor activity"/>
    <property type="evidence" value="ECO:0007669"/>
    <property type="project" value="TreeGrafter"/>
</dbReference>
<dbReference type="Pfam" id="PF07686">
    <property type="entry name" value="V-set"/>
    <property type="match status" value="1"/>
</dbReference>
<dbReference type="Proteomes" id="UP000515145">
    <property type="component" value="Chromosome 1"/>
</dbReference>